<dbReference type="AlphaFoldDB" id="A0A6J1HAN5"/>
<gene>
    <name evidence="7" type="primary">LOC111462095</name>
</gene>
<evidence type="ECO:0000313" key="7">
    <source>
        <dbReference type="RefSeq" id="XP_022961546.1"/>
    </source>
</evidence>
<protein>
    <submittedName>
        <fullName evidence="7">Pectinesterase inhibitor-like</fullName>
    </submittedName>
</protein>
<keyword evidence="2" id="KW-1015">Disulfide bond</keyword>
<dbReference type="CDD" id="cd15801">
    <property type="entry name" value="PMEI-like_1"/>
    <property type="match status" value="1"/>
</dbReference>
<dbReference type="KEGG" id="cmos:111462095"/>
<keyword evidence="1 4" id="KW-0732">Signal</keyword>
<evidence type="ECO:0000259" key="5">
    <source>
        <dbReference type="SMART" id="SM00856"/>
    </source>
</evidence>
<dbReference type="Pfam" id="PF04043">
    <property type="entry name" value="PMEI"/>
    <property type="match status" value="1"/>
</dbReference>
<feature type="signal peptide" evidence="4">
    <location>
        <begin position="1"/>
        <end position="23"/>
    </location>
</feature>
<dbReference type="InterPro" id="IPR035513">
    <property type="entry name" value="Invertase/methylesterase_inhib"/>
</dbReference>
<evidence type="ECO:0000256" key="1">
    <source>
        <dbReference type="ARBA" id="ARBA00022729"/>
    </source>
</evidence>
<proteinExistence type="inferred from homology"/>
<evidence type="ECO:0000256" key="4">
    <source>
        <dbReference type="SAM" id="SignalP"/>
    </source>
</evidence>
<dbReference type="SMART" id="SM00856">
    <property type="entry name" value="PMEI"/>
    <property type="match status" value="1"/>
</dbReference>
<name>A0A6J1HAN5_CUCMO</name>
<accession>A0A6J1HAN5</accession>
<dbReference type="SUPFAM" id="SSF101148">
    <property type="entry name" value="Plant invertase/pectin methylesterase inhibitor"/>
    <property type="match status" value="1"/>
</dbReference>
<dbReference type="Proteomes" id="UP000504609">
    <property type="component" value="Unplaced"/>
</dbReference>
<dbReference type="Gene3D" id="1.20.140.40">
    <property type="entry name" value="Invertase/pectin methylesterase inhibitor family protein"/>
    <property type="match status" value="1"/>
</dbReference>
<evidence type="ECO:0000313" key="6">
    <source>
        <dbReference type="Proteomes" id="UP000504609"/>
    </source>
</evidence>
<dbReference type="NCBIfam" id="TIGR01614">
    <property type="entry name" value="PME_inhib"/>
    <property type="match status" value="1"/>
</dbReference>
<dbReference type="GO" id="GO:0004857">
    <property type="term" value="F:enzyme inhibitor activity"/>
    <property type="evidence" value="ECO:0007669"/>
    <property type="project" value="InterPro"/>
</dbReference>
<reference evidence="7" key="1">
    <citation type="submission" date="2025-08" db="UniProtKB">
        <authorList>
            <consortium name="RefSeq"/>
        </authorList>
    </citation>
    <scope>IDENTIFICATION</scope>
    <source>
        <tissue evidence="7">Young leaves</tissue>
    </source>
</reference>
<organism evidence="6 7">
    <name type="scientific">Cucurbita moschata</name>
    <name type="common">Winter crookneck squash</name>
    <name type="synonym">Cucurbita pepo var. moschata</name>
    <dbReference type="NCBI Taxonomy" id="3662"/>
    <lineage>
        <taxon>Eukaryota</taxon>
        <taxon>Viridiplantae</taxon>
        <taxon>Streptophyta</taxon>
        <taxon>Embryophyta</taxon>
        <taxon>Tracheophyta</taxon>
        <taxon>Spermatophyta</taxon>
        <taxon>Magnoliopsida</taxon>
        <taxon>eudicotyledons</taxon>
        <taxon>Gunneridae</taxon>
        <taxon>Pentapetalae</taxon>
        <taxon>rosids</taxon>
        <taxon>fabids</taxon>
        <taxon>Cucurbitales</taxon>
        <taxon>Cucurbitaceae</taxon>
        <taxon>Cucurbiteae</taxon>
        <taxon>Cucurbita</taxon>
    </lineage>
</organism>
<feature type="domain" description="Pectinesterase inhibitor" evidence="5">
    <location>
        <begin position="32"/>
        <end position="178"/>
    </location>
</feature>
<dbReference type="PANTHER" id="PTHR36710">
    <property type="entry name" value="PECTINESTERASE INHIBITOR-LIKE"/>
    <property type="match status" value="1"/>
</dbReference>
<evidence type="ECO:0000256" key="3">
    <source>
        <dbReference type="ARBA" id="ARBA00038471"/>
    </source>
</evidence>
<dbReference type="GeneID" id="111462095"/>
<dbReference type="PANTHER" id="PTHR36710:SF18">
    <property type="entry name" value="PECTINESTERASE INHIBITOR 5-RELATED"/>
    <property type="match status" value="1"/>
</dbReference>
<keyword evidence="6" id="KW-1185">Reference proteome</keyword>
<dbReference type="InterPro" id="IPR006501">
    <property type="entry name" value="Pectinesterase_inhib_dom"/>
</dbReference>
<feature type="chain" id="PRO_5026848641" evidence="4">
    <location>
        <begin position="24"/>
        <end position="197"/>
    </location>
</feature>
<dbReference type="RefSeq" id="XP_022961546.1">
    <property type="nucleotide sequence ID" value="XM_023105778.1"/>
</dbReference>
<dbReference type="InterPro" id="IPR052421">
    <property type="entry name" value="PCW_Enzyme_Inhibitor"/>
</dbReference>
<evidence type="ECO:0000256" key="2">
    <source>
        <dbReference type="ARBA" id="ARBA00023157"/>
    </source>
</evidence>
<sequence length="197" mass="22003">MKLISIAAMAITILSITHFQILADNPQKPFLTNADLITKTCSSTPYNDLCLSILESSPNSNGTDLYGLTEIMLYIAAENVSLIHEHLMELQNKTEMDTFMDECLTDCLESYQDATDQIEDSITALEFKAYHDIKTWVAAAMNDGAVCENGFKEKPDHKSPIVEMSKVFDQICSIILAMANILSQGNRNMNSEDIFNF</sequence>
<comment type="similarity">
    <text evidence="3">Belongs to the PMEI family.</text>
</comment>